<dbReference type="RefSeq" id="WP_087862477.1">
    <property type="nucleotide sequence ID" value="NZ_LT859958.1"/>
</dbReference>
<dbReference type="Proteomes" id="UP000195514">
    <property type="component" value="Chromosome I"/>
</dbReference>
<accession>A0A1Y6K4P8</accession>
<dbReference type="KEGG" id="abat:CFX1CAM_1586"/>
<gene>
    <name evidence="1" type="ORF">CFX1CAM_1586</name>
</gene>
<dbReference type="AlphaFoldDB" id="A0A1Y6K4P8"/>
<evidence type="ECO:0000313" key="1">
    <source>
        <dbReference type="EMBL" id="SMX54651.1"/>
    </source>
</evidence>
<evidence type="ECO:0000313" key="2">
    <source>
        <dbReference type="Proteomes" id="UP000195514"/>
    </source>
</evidence>
<reference evidence="2" key="1">
    <citation type="submission" date="2017-05" db="EMBL/GenBank/DDBJ databases">
        <authorList>
            <person name="Kirkegaard R."/>
            <person name="Mcilroy J S."/>
        </authorList>
    </citation>
    <scope>NUCLEOTIDE SEQUENCE [LARGE SCALE GENOMIC DNA]</scope>
</reference>
<sequence>MVALPDIFSFSYPFRALILLLELRRLLKKTTHFNQRFLSGVTELHEEAQGTYVATTGSFMQNVNDWTAGKPTTLYTGQAMIKLSYSSVVGRA</sequence>
<protein>
    <submittedName>
        <fullName evidence="1">Uncharacterized protein</fullName>
    </submittedName>
</protein>
<proteinExistence type="predicted"/>
<keyword evidence="2" id="KW-1185">Reference proteome</keyword>
<dbReference type="EMBL" id="LT859958">
    <property type="protein sequence ID" value="SMX54651.1"/>
    <property type="molecule type" value="Genomic_DNA"/>
</dbReference>
<organism evidence="1 2">
    <name type="scientific">Candidatus Brevifilum fermentans</name>
    <dbReference type="NCBI Taxonomy" id="1986204"/>
    <lineage>
        <taxon>Bacteria</taxon>
        <taxon>Bacillati</taxon>
        <taxon>Chloroflexota</taxon>
        <taxon>Anaerolineae</taxon>
        <taxon>Anaerolineales</taxon>
        <taxon>Anaerolineaceae</taxon>
        <taxon>Candidatus Brevifilum</taxon>
    </lineage>
</organism>
<name>A0A1Y6K4P8_9CHLR</name>